<dbReference type="GO" id="GO:0004180">
    <property type="term" value="F:carboxypeptidase activity"/>
    <property type="evidence" value="ECO:0007669"/>
    <property type="project" value="UniProtKB-KW"/>
</dbReference>
<sequence>MKPTQLQISIPEPCHENWNEMSPTEKGRFCKVCTKEVIDFTSKSDEEIIHHIKKHNNACGRFYPSQLNRKLIADRKKRNHWLSYVASLLLPMTLFSQEKTADKKNPTKVEQLDSLQFKRLDINSALQRKAKTQKELGKRIAISGTIVDEEGIPLPGVHVSVKNKNSKTTTDFDGNFSMNVRAGSVLTFNSFGFKTKELTINASQEIYNIQLAVDPSAEAVPIATHELSEIAGEMVTIDADSITIAEEQLLKVNSKKELGKQITISGNVTDEDEFPLPSATIAIKGTDKGKATDFDGDFSITANVGDTLIISYVGYETQEISVVEGTFEYKIKMKLGEALEASTVVGGIYYCDGSSYGLPNQETPEKKARKKRIKNYFTFKRKKWLEKRAKRKAARAARRAKRKSKR</sequence>
<dbReference type="RefSeq" id="WP_108114834.1">
    <property type="nucleotide sequence ID" value="NZ_QBKT01000004.1"/>
</dbReference>
<keyword evidence="1" id="KW-0645">Protease</keyword>
<gene>
    <name evidence="1" type="ORF">C8N46_104260</name>
</gene>
<accession>A0A2T6C044</accession>
<dbReference type="EMBL" id="QBKT01000004">
    <property type="protein sequence ID" value="PTX61617.1"/>
    <property type="molecule type" value="Genomic_DNA"/>
</dbReference>
<evidence type="ECO:0000313" key="2">
    <source>
        <dbReference type="Proteomes" id="UP000244090"/>
    </source>
</evidence>
<reference evidence="1 2" key="1">
    <citation type="submission" date="2018-04" db="EMBL/GenBank/DDBJ databases">
        <title>Genomic Encyclopedia of Archaeal and Bacterial Type Strains, Phase II (KMG-II): from individual species to whole genera.</title>
        <authorList>
            <person name="Goeker M."/>
        </authorList>
    </citation>
    <scope>NUCLEOTIDE SEQUENCE [LARGE SCALE GENOMIC DNA]</scope>
    <source>
        <strain evidence="1 2">DSM 25731</strain>
    </source>
</reference>
<dbReference type="OrthoDB" id="7432683at2"/>
<organism evidence="1 2">
    <name type="scientific">Kordia periserrulae</name>
    <dbReference type="NCBI Taxonomy" id="701523"/>
    <lineage>
        <taxon>Bacteria</taxon>
        <taxon>Pseudomonadati</taxon>
        <taxon>Bacteroidota</taxon>
        <taxon>Flavobacteriia</taxon>
        <taxon>Flavobacteriales</taxon>
        <taxon>Flavobacteriaceae</taxon>
        <taxon>Kordia</taxon>
    </lineage>
</organism>
<proteinExistence type="predicted"/>
<name>A0A2T6C044_9FLAO</name>
<dbReference type="SUPFAM" id="SSF49464">
    <property type="entry name" value="Carboxypeptidase regulatory domain-like"/>
    <property type="match status" value="2"/>
</dbReference>
<keyword evidence="1" id="KW-0121">Carboxypeptidase</keyword>
<keyword evidence="2" id="KW-1185">Reference proteome</keyword>
<comment type="caution">
    <text evidence="1">The sequence shown here is derived from an EMBL/GenBank/DDBJ whole genome shotgun (WGS) entry which is preliminary data.</text>
</comment>
<dbReference type="InterPro" id="IPR008969">
    <property type="entry name" value="CarboxyPept-like_regulatory"/>
</dbReference>
<evidence type="ECO:0000313" key="1">
    <source>
        <dbReference type="EMBL" id="PTX61617.1"/>
    </source>
</evidence>
<protein>
    <submittedName>
        <fullName evidence="1">Carboxypeptidase-like protein</fullName>
    </submittedName>
</protein>
<dbReference type="AlphaFoldDB" id="A0A2T6C044"/>
<dbReference type="Gene3D" id="2.60.40.1120">
    <property type="entry name" value="Carboxypeptidase-like, regulatory domain"/>
    <property type="match status" value="2"/>
</dbReference>
<keyword evidence="1" id="KW-0378">Hydrolase</keyword>
<dbReference type="Proteomes" id="UP000244090">
    <property type="component" value="Unassembled WGS sequence"/>
</dbReference>
<dbReference type="Pfam" id="PF13715">
    <property type="entry name" value="CarbopepD_reg_2"/>
    <property type="match status" value="2"/>
</dbReference>